<name>A0A814CWW2_9BILA</name>
<evidence type="ECO:0000313" key="2">
    <source>
        <dbReference type="EMBL" id="CAF0949136.1"/>
    </source>
</evidence>
<feature type="chain" id="PRO_5032815101" description="DUF4139 domain-containing protein" evidence="1">
    <location>
        <begin position="19"/>
        <end position="448"/>
    </location>
</feature>
<gene>
    <name evidence="2" type="ORF">IZO911_LOCUS14893</name>
</gene>
<protein>
    <recommendedName>
        <fullName evidence="4">DUF4139 domain-containing protein</fullName>
    </recommendedName>
</protein>
<comment type="caution">
    <text evidence="2">The sequence shown here is derived from an EMBL/GenBank/DDBJ whole genome shotgun (WGS) entry which is preliminary data.</text>
</comment>
<dbReference type="AlphaFoldDB" id="A0A814CWW2"/>
<dbReference type="Proteomes" id="UP000663860">
    <property type="component" value="Unassembled WGS sequence"/>
</dbReference>
<proteinExistence type="predicted"/>
<evidence type="ECO:0000313" key="3">
    <source>
        <dbReference type="Proteomes" id="UP000663860"/>
    </source>
</evidence>
<evidence type="ECO:0008006" key="4">
    <source>
        <dbReference type="Google" id="ProtNLM"/>
    </source>
</evidence>
<accession>A0A814CWW2</accession>
<reference evidence="2" key="1">
    <citation type="submission" date="2021-02" db="EMBL/GenBank/DDBJ databases">
        <authorList>
            <person name="Nowell W R."/>
        </authorList>
    </citation>
    <scope>NUCLEOTIDE SEQUENCE</scope>
</reference>
<dbReference type="PANTHER" id="PTHR38075">
    <property type="entry name" value="DUF4139 DOMAIN-CONTAINING PROTEIN"/>
    <property type="match status" value="1"/>
</dbReference>
<organism evidence="2 3">
    <name type="scientific">Adineta steineri</name>
    <dbReference type="NCBI Taxonomy" id="433720"/>
    <lineage>
        <taxon>Eukaryota</taxon>
        <taxon>Metazoa</taxon>
        <taxon>Spiralia</taxon>
        <taxon>Gnathifera</taxon>
        <taxon>Rotifera</taxon>
        <taxon>Eurotatoria</taxon>
        <taxon>Bdelloidea</taxon>
        <taxon>Adinetida</taxon>
        <taxon>Adinetidae</taxon>
        <taxon>Adineta</taxon>
    </lineage>
</organism>
<dbReference type="EMBL" id="CAJNOE010000126">
    <property type="protein sequence ID" value="CAF0949136.1"/>
    <property type="molecule type" value="Genomic_DNA"/>
</dbReference>
<dbReference type="PANTHER" id="PTHR38075:SF1">
    <property type="entry name" value="DUF4139 DOMAIN-CONTAINING PROTEIN"/>
    <property type="match status" value="1"/>
</dbReference>
<keyword evidence="1" id="KW-0732">Signal</keyword>
<evidence type="ECO:0000256" key="1">
    <source>
        <dbReference type="SAM" id="SignalP"/>
    </source>
</evidence>
<feature type="signal peptide" evidence="1">
    <location>
        <begin position="1"/>
        <end position="18"/>
    </location>
</feature>
<sequence>MLSRTFIFFMFVFLLVKSENNPSYSVRIYSNQAEIIHLLDKLPLEFTDDEWNEIRSDSITLLGDNIHITSQTISEKRKSLNGAKIYIRSPISLDKSTLIFVQGILIDEANYLVKIQDESIAGQQTLFFSVPPDHIFYLEQPPKSKFYVNFTYDTTDSQVHVTYLRSNLKWHTQYQLNLYENNSTLIAMANIRNDGKLPISIDQAELIGGDVNLNARAKQTFFYISATINYEKAAESTIEQGTELFGLYVFTINQPFTIDAKTNYLLPMFRPYVTVERYGLISKHFQTTSNTGYAQRSYDLRSDRYLSRGNCIIRESDRIVGETFLPNLGAKDKYHFSIGQDTDIFYKENVSLISSTKLEENHQHETQTIHTPTRKLSIYEINIQIKNFKTRSVTVEYEQRFLYSFQNVQLIMLNNHSFIQDGETIKSKMILQNNDDQTFSYRIEAIHQ</sequence>